<evidence type="ECO:0000313" key="3">
    <source>
        <dbReference type="Proteomes" id="UP001549320"/>
    </source>
</evidence>
<evidence type="ECO:0000256" key="1">
    <source>
        <dbReference type="SAM" id="MobiDB-lite"/>
    </source>
</evidence>
<protein>
    <submittedName>
        <fullName evidence="2">Uncharacterized protein</fullName>
    </submittedName>
</protein>
<feature type="compositionally biased region" description="Gly residues" evidence="1">
    <location>
        <begin position="118"/>
        <end position="128"/>
    </location>
</feature>
<accession>A0ABV2Q8G2</accession>
<reference evidence="2 3" key="1">
    <citation type="submission" date="2024-06" db="EMBL/GenBank/DDBJ databases">
        <title>Sorghum-associated microbial communities from plants grown in Nebraska, USA.</title>
        <authorList>
            <person name="Schachtman D."/>
        </authorList>
    </citation>
    <scope>NUCLEOTIDE SEQUENCE [LARGE SCALE GENOMIC DNA]</scope>
    <source>
        <strain evidence="2 3">2709</strain>
    </source>
</reference>
<gene>
    <name evidence="2" type="ORF">ABIE13_002403</name>
</gene>
<name>A0ABV2Q8G2_9BURK</name>
<feature type="compositionally biased region" description="Polar residues" evidence="1">
    <location>
        <begin position="96"/>
        <end position="106"/>
    </location>
</feature>
<evidence type="ECO:0000313" key="2">
    <source>
        <dbReference type="EMBL" id="MET4577292.1"/>
    </source>
</evidence>
<comment type="caution">
    <text evidence="2">The sequence shown here is derived from an EMBL/GenBank/DDBJ whole genome shotgun (WGS) entry which is preliminary data.</text>
</comment>
<sequence length="201" mass="21710">MRSRVKMGCAEAPLPLRRAGDGTRPSRQRLSIRGPSEAMARVGIPPLWPCRGAQGQRRAVAPQDAIASCSSLRQLFEQRERSERREFCRTAFGASTTGCPQRSAGTRTVGPPFLAPGSFGGPKEGGCAAGRTPRPPTSMQEQRLICERSDQSTAACPHRMASPPTPLPKGEGVKRRTFSSSGRRLSGWERAQHGSLSRTLS</sequence>
<dbReference type="EMBL" id="JBEPSH010000004">
    <property type="protein sequence ID" value="MET4577292.1"/>
    <property type="molecule type" value="Genomic_DNA"/>
</dbReference>
<feature type="region of interest" description="Disordered" evidence="1">
    <location>
        <begin position="96"/>
        <end position="201"/>
    </location>
</feature>
<feature type="region of interest" description="Disordered" evidence="1">
    <location>
        <begin position="1"/>
        <end position="34"/>
    </location>
</feature>
<organism evidence="2 3">
    <name type="scientific">Ottowia thiooxydans</name>
    <dbReference type="NCBI Taxonomy" id="219182"/>
    <lineage>
        <taxon>Bacteria</taxon>
        <taxon>Pseudomonadati</taxon>
        <taxon>Pseudomonadota</taxon>
        <taxon>Betaproteobacteria</taxon>
        <taxon>Burkholderiales</taxon>
        <taxon>Comamonadaceae</taxon>
        <taxon>Ottowia</taxon>
    </lineage>
</organism>
<keyword evidence="3" id="KW-1185">Reference proteome</keyword>
<dbReference type="Proteomes" id="UP001549320">
    <property type="component" value="Unassembled WGS sequence"/>
</dbReference>
<proteinExistence type="predicted"/>